<feature type="region of interest" description="Disordered" evidence="1">
    <location>
        <begin position="100"/>
        <end position="134"/>
    </location>
</feature>
<reference evidence="2" key="1">
    <citation type="submission" date="2015-11" db="EMBL/GenBank/DDBJ databases">
        <title>De novo transcriptome assembly of four potential Pierce s Disease insect vectors from Arizona vineyards.</title>
        <authorList>
            <person name="Tassone E.E."/>
        </authorList>
    </citation>
    <scope>NUCLEOTIDE SEQUENCE</scope>
</reference>
<protein>
    <submittedName>
        <fullName evidence="2">Uncharacterized protein</fullName>
    </submittedName>
</protein>
<feature type="non-terminal residue" evidence="2">
    <location>
        <position position="1"/>
    </location>
</feature>
<dbReference type="GO" id="GO:1904158">
    <property type="term" value="P:axonemal central apparatus assembly"/>
    <property type="evidence" value="ECO:0007669"/>
    <property type="project" value="TreeGrafter"/>
</dbReference>
<dbReference type="GO" id="GO:0005576">
    <property type="term" value="C:extracellular region"/>
    <property type="evidence" value="ECO:0007669"/>
    <property type="project" value="GOC"/>
</dbReference>
<proteinExistence type="predicted"/>
<evidence type="ECO:0000256" key="1">
    <source>
        <dbReference type="SAM" id="MobiDB-lite"/>
    </source>
</evidence>
<accession>A0A1B6G2R6</accession>
<feature type="non-terminal residue" evidence="2">
    <location>
        <position position="659"/>
    </location>
</feature>
<gene>
    <name evidence="2" type="ORF">g.5067</name>
</gene>
<evidence type="ECO:0000313" key="2">
    <source>
        <dbReference type="EMBL" id="JAS56727.1"/>
    </source>
</evidence>
<sequence>QWMGKLTTRVPLRDFVDYILDEEDCWLNRIKVSSNCEISDIYDKTSRSTTEKEIRLKQTFLFPDSQFISLRSLKHEILMKQKVMAKQTLSLQEKLQTTKSSASAMKKADLDIKSKDKSKQKSAKSEGMHEDTLQDKSKDQHFTFLGYSLGEPMRFQFNGFHKDKLLNHNCKLTLKTYKKLYGEETCTAIVTVNGHELFYNYKSYSKSVSYAPFHLILSSGIVLYFEQPEEKITPSSIFQNISFLPEIPSNNNFDTISDSKSQVKDFFQLKVKFKPSYESMKTEETLPIIFPVNIYEPNYSRIPSTYNLRMSTPSGLHIKLMQSKDLLYTHQKLLSKGIWNANIQLERNRCYLSCGYIIKFLMGDEIQVLGPSGEIYNIYKIKDISPANTSGNELNAKENTGKLDFETTANNQIHTKDIVEDSTDLPKNKINVKKRKLSSEKKQHLSRTSSVLENLAFIVNEESDIKSFLENCHYKLTTSNGTVYEIKDGEKHELTNLLMISTIDIGNNCINSERLDGVKTKHLADGSLIVHYLDGSCITSTPVKTNDELFCEWSSDEFALWFERNLSLTSSIVSNREGSTTTSILSEESSCEYYCPYCNLNNKKLNYSEDGFVVYNLSYLLEHPNYGTVYYDAKNSAVNLILPSNTITLRQDGSFEGSF</sequence>
<dbReference type="InterPro" id="IPR026173">
    <property type="entry name" value="SPAG17"/>
</dbReference>
<dbReference type="GO" id="GO:0003351">
    <property type="term" value="P:epithelial cilium movement involved in extracellular fluid movement"/>
    <property type="evidence" value="ECO:0007669"/>
    <property type="project" value="TreeGrafter"/>
</dbReference>
<dbReference type="GO" id="GO:1990716">
    <property type="term" value="C:axonemal central apparatus"/>
    <property type="evidence" value="ECO:0007669"/>
    <property type="project" value="TreeGrafter"/>
</dbReference>
<organism evidence="2">
    <name type="scientific">Cuerna arida</name>
    <dbReference type="NCBI Taxonomy" id="1464854"/>
    <lineage>
        <taxon>Eukaryota</taxon>
        <taxon>Metazoa</taxon>
        <taxon>Ecdysozoa</taxon>
        <taxon>Arthropoda</taxon>
        <taxon>Hexapoda</taxon>
        <taxon>Insecta</taxon>
        <taxon>Pterygota</taxon>
        <taxon>Neoptera</taxon>
        <taxon>Paraneoptera</taxon>
        <taxon>Hemiptera</taxon>
        <taxon>Auchenorrhyncha</taxon>
        <taxon>Membracoidea</taxon>
        <taxon>Cicadellidae</taxon>
        <taxon>Cicadellinae</taxon>
        <taxon>Proconiini</taxon>
        <taxon>Cuerna</taxon>
    </lineage>
</organism>
<dbReference type="EMBL" id="GECZ01013042">
    <property type="protein sequence ID" value="JAS56727.1"/>
    <property type="molecule type" value="Transcribed_RNA"/>
</dbReference>
<dbReference type="AlphaFoldDB" id="A0A1B6G2R6"/>
<dbReference type="PANTHER" id="PTHR21963">
    <property type="entry name" value="PF6"/>
    <property type="match status" value="1"/>
</dbReference>
<feature type="compositionally biased region" description="Basic and acidic residues" evidence="1">
    <location>
        <begin position="106"/>
        <end position="134"/>
    </location>
</feature>
<name>A0A1B6G2R6_9HEMI</name>
<dbReference type="PANTHER" id="PTHR21963:SF1">
    <property type="entry name" value="SPERM-ASSOCIATED ANTIGEN 17"/>
    <property type="match status" value="1"/>
</dbReference>